<dbReference type="Proteomes" id="UP000261166">
    <property type="component" value="Unassembled WGS sequence"/>
</dbReference>
<protein>
    <submittedName>
        <fullName evidence="1">Uncharacterized protein</fullName>
    </submittedName>
</protein>
<dbReference type="RefSeq" id="WP_117531541.1">
    <property type="nucleotide sequence ID" value="NZ_JBKVAZ010000010.1"/>
</dbReference>
<name>A0A3E3IEJ7_9FIRM</name>
<dbReference type="EMBL" id="QVLU01000035">
    <property type="protein sequence ID" value="RGE65500.1"/>
    <property type="molecule type" value="Genomic_DNA"/>
</dbReference>
<gene>
    <name evidence="1" type="ORF">DWY69_26040</name>
</gene>
<proteinExistence type="predicted"/>
<dbReference type="AlphaFoldDB" id="A0A3E3IEJ7"/>
<organism evidence="1 2">
    <name type="scientific">Eisenbergiella massiliensis</name>
    <dbReference type="NCBI Taxonomy" id="1720294"/>
    <lineage>
        <taxon>Bacteria</taxon>
        <taxon>Bacillati</taxon>
        <taxon>Bacillota</taxon>
        <taxon>Clostridia</taxon>
        <taxon>Lachnospirales</taxon>
        <taxon>Lachnospiraceae</taxon>
        <taxon>Eisenbergiella</taxon>
    </lineage>
</organism>
<dbReference type="OrthoDB" id="305750at2"/>
<evidence type="ECO:0000313" key="1">
    <source>
        <dbReference type="EMBL" id="RGE65500.1"/>
    </source>
</evidence>
<sequence length="329" mass="38099">MYADIIKEILREQNRIYEKTNSGDFSDVCFLEGRDAVFGTFDKNYKNRLRLAYYILFMKKGGEALVKKLFEEELKDRETNSFQGIGACLEILTFLLMKYNGAHQYDALFERAKNANFDCACGYDRNVEQETQLERCDIYDCIQIAIETGYPESAARLVEEWKKEIKEWDVQNYRQLILFNKNTCREAENEEPLKALLALERKNGKNRKNRDIIAAWNNLIHFYIGFGERKKAYEAFYEMLEHTDLSEVAGIRLFSGILEDAAQLIAMGGEEAQPLWEWAGPFIAKLAGTGSMYGNLYKKSIRAAQCMKDPIEEELTAAYEAWKRKTGAR</sequence>
<comment type="caution">
    <text evidence="1">The sequence shown here is derived from an EMBL/GenBank/DDBJ whole genome shotgun (WGS) entry which is preliminary data.</text>
</comment>
<accession>A0A3E3IEJ7</accession>
<reference evidence="1 2" key="1">
    <citation type="submission" date="2018-08" db="EMBL/GenBank/DDBJ databases">
        <title>A genome reference for cultivated species of the human gut microbiota.</title>
        <authorList>
            <person name="Zou Y."/>
            <person name="Xue W."/>
            <person name="Luo G."/>
        </authorList>
    </citation>
    <scope>NUCLEOTIDE SEQUENCE [LARGE SCALE GENOMIC DNA]</scope>
    <source>
        <strain evidence="1 2">AF26-4BH</strain>
    </source>
</reference>
<evidence type="ECO:0000313" key="2">
    <source>
        <dbReference type="Proteomes" id="UP000261166"/>
    </source>
</evidence>